<proteinExistence type="predicted"/>
<dbReference type="InterPro" id="IPR054058">
    <property type="entry name" value="HTH_67"/>
</dbReference>
<evidence type="ECO:0000313" key="1">
    <source>
        <dbReference type="EMBL" id="NGO74844.1"/>
    </source>
</evidence>
<evidence type="ECO:0000313" key="2">
    <source>
        <dbReference type="Proteomes" id="UP000481109"/>
    </source>
</evidence>
<accession>A0A6G4XDP6</accession>
<reference evidence="1 2" key="1">
    <citation type="submission" date="2020-02" db="EMBL/GenBank/DDBJ databases">
        <title>Whole-genome analyses of novel actinobacteria.</title>
        <authorList>
            <person name="Sahin N."/>
            <person name="Tokatli A."/>
        </authorList>
    </citation>
    <scope>NUCLEOTIDE SEQUENCE [LARGE SCALE GENOMIC DNA]</scope>
    <source>
        <strain evidence="1 2">YC504</strain>
    </source>
</reference>
<dbReference type="RefSeq" id="WP_165330366.1">
    <property type="nucleotide sequence ID" value="NZ_JAAKZW010000006.1"/>
</dbReference>
<sequence>MTTPLPAKAGRRCHNMLNPLHSAHYFSPEFAKEMGALGLDAWSPAYFAGRSAAMGAVGPGTVAATYYNFKYELIAAHVPAIWESASPEDVLAARLRGVDANLRRLLGDAVEGPEMAEAARLALTAAEACTRHARPLHAAHADLPVPDAPHLAFWHAATLLREYRGDGHIAALLAADLDPLEALVSHTATGKGFTPKWALETRGWSRAEWDAAVVRLKERGLLDAEGELTKAGVELRKGLEEATDRMDAAPYAHLGAAGVERLTELAGGFLMAALGAGAFPADLIGKG</sequence>
<comment type="caution">
    <text evidence="1">The sequence shown here is derived from an EMBL/GenBank/DDBJ whole genome shotgun (WGS) entry which is preliminary data.</text>
</comment>
<dbReference type="EMBL" id="JAAKZW010000006">
    <property type="protein sequence ID" value="NGO74844.1"/>
    <property type="molecule type" value="Genomic_DNA"/>
</dbReference>
<evidence type="ECO:0008006" key="3">
    <source>
        <dbReference type="Google" id="ProtNLM"/>
    </source>
</evidence>
<gene>
    <name evidence="1" type="ORF">G6045_03960</name>
</gene>
<organism evidence="1 2">
    <name type="scientific">Streptomyces mesophilus</name>
    <dbReference type="NCBI Taxonomy" id="1775132"/>
    <lineage>
        <taxon>Bacteria</taxon>
        <taxon>Bacillati</taxon>
        <taxon>Actinomycetota</taxon>
        <taxon>Actinomycetes</taxon>
        <taxon>Kitasatosporales</taxon>
        <taxon>Streptomycetaceae</taxon>
        <taxon>Streptomyces</taxon>
    </lineage>
</organism>
<dbReference type="Proteomes" id="UP000481109">
    <property type="component" value="Unassembled WGS sequence"/>
</dbReference>
<dbReference type="AlphaFoldDB" id="A0A6G4XDP6"/>
<protein>
    <recommendedName>
        <fullName evidence="3">SalK</fullName>
    </recommendedName>
</protein>
<name>A0A6G4XDP6_9ACTN</name>
<dbReference type="Pfam" id="PF21863">
    <property type="entry name" value="HTH_67"/>
    <property type="match status" value="1"/>
</dbReference>
<keyword evidence="2" id="KW-1185">Reference proteome</keyword>
<dbReference type="NCBIfam" id="NF047719">
    <property type="entry name" value="SCO6745_fam_HTH"/>
    <property type="match status" value="1"/>
</dbReference>